<evidence type="ECO:0000259" key="11">
    <source>
        <dbReference type="PROSITE" id="PS52015"/>
    </source>
</evidence>
<dbReference type="SUPFAM" id="SSF74653">
    <property type="entry name" value="TolA/TonB C-terminal domain"/>
    <property type="match status" value="1"/>
</dbReference>
<dbReference type="OrthoDB" id="9812355at2"/>
<evidence type="ECO:0000256" key="10">
    <source>
        <dbReference type="SAM" id="SignalP"/>
    </source>
</evidence>
<gene>
    <name evidence="12" type="ORF">CLV48_101272</name>
</gene>
<dbReference type="NCBIfam" id="TIGR01352">
    <property type="entry name" value="tonB_Cterm"/>
    <property type="match status" value="1"/>
</dbReference>
<organism evidence="12 13">
    <name type="scientific">Cecembia rubra</name>
    <dbReference type="NCBI Taxonomy" id="1485585"/>
    <lineage>
        <taxon>Bacteria</taxon>
        <taxon>Pseudomonadati</taxon>
        <taxon>Bacteroidota</taxon>
        <taxon>Cytophagia</taxon>
        <taxon>Cytophagales</taxon>
        <taxon>Cyclobacteriaceae</taxon>
        <taxon>Cecembia</taxon>
    </lineage>
</organism>
<reference evidence="12 13" key="1">
    <citation type="submission" date="2018-03" db="EMBL/GenBank/DDBJ databases">
        <title>Genomic Encyclopedia of Archaeal and Bacterial Type Strains, Phase II (KMG-II): from individual species to whole genera.</title>
        <authorList>
            <person name="Goeker M."/>
        </authorList>
    </citation>
    <scope>NUCLEOTIDE SEQUENCE [LARGE SCALE GENOMIC DNA]</scope>
    <source>
        <strain evidence="12 13">DSM 28057</strain>
    </source>
</reference>
<dbReference type="AlphaFoldDB" id="A0A2P8ECY8"/>
<evidence type="ECO:0000256" key="3">
    <source>
        <dbReference type="ARBA" id="ARBA00022448"/>
    </source>
</evidence>
<keyword evidence="8" id="KW-1133">Transmembrane helix</keyword>
<evidence type="ECO:0000256" key="8">
    <source>
        <dbReference type="ARBA" id="ARBA00022989"/>
    </source>
</evidence>
<evidence type="ECO:0000313" key="12">
    <source>
        <dbReference type="EMBL" id="PSL07342.1"/>
    </source>
</evidence>
<keyword evidence="7" id="KW-0653">Protein transport</keyword>
<evidence type="ECO:0000256" key="6">
    <source>
        <dbReference type="ARBA" id="ARBA00022692"/>
    </source>
</evidence>
<dbReference type="GO" id="GO:0031992">
    <property type="term" value="F:energy transducer activity"/>
    <property type="evidence" value="ECO:0007669"/>
    <property type="project" value="TreeGrafter"/>
</dbReference>
<evidence type="ECO:0000256" key="5">
    <source>
        <dbReference type="ARBA" id="ARBA00022519"/>
    </source>
</evidence>
<keyword evidence="10" id="KW-0732">Signal</keyword>
<evidence type="ECO:0000256" key="4">
    <source>
        <dbReference type="ARBA" id="ARBA00022475"/>
    </source>
</evidence>
<comment type="similarity">
    <text evidence="2">Belongs to the TonB family.</text>
</comment>
<name>A0A2P8ECY8_9BACT</name>
<dbReference type="EMBL" id="PYGF01000001">
    <property type="protein sequence ID" value="PSL07342.1"/>
    <property type="molecule type" value="Genomic_DNA"/>
</dbReference>
<dbReference type="RefSeq" id="WP_106565441.1">
    <property type="nucleotide sequence ID" value="NZ_PYGF01000001.1"/>
</dbReference>
<comment type="subcellular location">
    <subcellularLocation>
        <location evidence="1">Cell inner membrane</location>
        <topology evidence="1">Single-pass membrane protein</topology>
        <orientation evidence="1">Periplasmic side</orientation>
    </subcellularLocation>
</comment>
<protein>
    <submittedName>
        <fullName evidence="12">Protein TonB</fullName>
    </submittedName>
</protein>
<keyword evidence="13" id="KW-1185">Reference proteome</keyword>
<feature type="chain" id="PRO_5015194339" evidence="10">
    <location>
        <begin position="21"/>
        <end position="140"/>
    </location>
</feature>
<dbReference type="GO" id="GO:0015031">
    <property type="term" value="P:protein transport"/>
    <property type="evidence" value="ECO:0007669"/>
    <property type="project" value="UniProtKB-KW"/>
</dbReference>
<dbReference type="PANTHER" id="PTHR33446:SF2">
    <property type="entry name" value="PROTEIN TONB"/>
    <property type="match status" value="1"/>
</dbReference>
<accession>A0A2P8ECY8</accession>
<evidence type="ECO:0000313" key="13">
    <source>
        <dbReference type="Proteomes" id="UP000240708"/>
    </source>
</evidence>
<feature type="signal peptide" evidence="10">
    <location>
        <begin position="1"/>
        <end position="20"/>
    </location>
</feature>
<dbReference type="InterPro" id="IPR006260">
    <property type="entry name" value="TonB/TolA_C"/>
</dbReference>
<evidence type="ECO:0000256" key="1">
    <source>
        <dbReference type="ARBA" id="ARBA00004383"/>
    </source>
</evidence>
<evidence type="ECO:0000256" key="2">
    <source>
        <dbReference type="ARBA" id="ARBA00006555"/>
    </source>
</evidence>
<evidence type="ECO:0000256" key="7">
    <source>
        <dbReference type="ARBA" id="ARBA00022927"/>
    </source>
</evidence>
<keyword evidence="4" id="KW-1003">Cell membrane</keyword>
<proteinExistence type="inferred from homology"/>
<evidence type="ECO:0000256" key="9">
    <source>
        <dbReference type="ARBA" id="ARBA00023136"/>
    </source>
</evidence>
<sequence>MKTTATLLVLVLLTSFSAFSQVENLIAKNSSEKTMEIKLREMELPAFVGGQEAMATFIKSEIKYPELAFKQGLEGTILVNFRISKEGKILNPYVSQGIHPNLDEEALRLVENMPDWIPARQNGEPREVAYQIPVRFALRN</sequence>
<feature type="domain" description="TonB C-terminal" evidence="11">
    <location>
        <begin position="49"/>
        <end position="140"/>
    </location>
</feature>
<dbReference type="InterPro" id="IPR037682">
    <property type="entry name" value="TonB_C"/>
</dbReference>
<dbReference type="PROSITE" id="PS52015">
    <property type="entry name" value="TONB_CTD"/>
    <property type="match status" value="1"/>
</dbReference>
<keyword evidence="6" id="KW-0812">Transmembrane</keyword>
<comment type="caution">
    <text evidence="12">The sequence shown here is derived from an EMBL/GenBank/DDBJ whole genome shotgun (WGS) entry which is preliminary data.</text>
</comment>
<dbReference type="Pfam" id="PF03544">
    <property type="entry name" value="TonB_C"/>
    <property type="match status" value="1"/>
</dbReference>
<keyword evidence="3" id="KW-0813">Transport</keyword>
<keyword evidence="5" id="KW-0997">Cell inner membrane</keyword>
<dbReference type="Proteomes" id="UP000240708">
    <property type="component" value="Unassembled WGS sequence"/>
</dbReference>
<dbReference type="PANTHER" id="PTHR33446">
    <property type="entry name" value="PROTEIN TONB-RELATED"/>
    <property type="match status" value="1"/>
</dbReference>
<dbReference type="Gene3D" id="3.30.1150.10">
    <property type="match status" value="1"/>
</dbReference>
<dbReference type="InterPro" id="IPR051045">
    <property type="entry name" value="TonB-dependent_transducer"/>
</dbReference>
<dbReference type="GO" id="GO:0098797">
    <property type="term" value="C:plasma membrane protein complex"/>
    <property type="evidence" value="ECO:0007669"/>
    <property type="project" value="TreeGrafter"/>
</dbReference>
<keyword evidence="9" id="KW-0472">Membrane</keyword>
<dbReference type="GO" id="GO:0055085">
    <property type="term" value="P:transmembrane transport"/>
    <property type="evidence" value="ECO:0007669"/>
    <property type="project" value="InterPro"/>
</dbReference>